<sequence length="804" mass="85634">MQNNMRDPAAGVPPQLLQHLHLVSKYRYPSVSMLSIETVVNYLLEAPKIVRDVQPMHWTFLDAPADGTVLLIWQPLDYIGTNFATDGYVWADAEHAFNHDAKGYTLEMYMHRSGFHPPNETVATHSRKRYRLTPGKVAIPGQPPCDPSLWLIHYTKAERRDHYQATSIPVQPQIQNLLRERTFLQRQGILTRKDFMLHDKANWPTINFPGPPSAAPGMPPQPGFGRGGPIAGTPNRGPTRPGGRASLSMAEPTLEEEEDVSRGDVIDFLTPREISRMRYEQHHEWMEEIMGSPYPINQIVPVQLGLGRKGALEELTNGFFTAPTSAIAESADGTPPRVGKMEGSKAEDFRKHADQKLAAMQAEIEQMKKDHAKNKAILQKSSIYTTAERRLRNAVEDPASVGGNNLRLEKSRPGQEVSSTGPKEKIADIIAEVESKTNKMAVPINDVHCVEKGGLEERVEEPTPQPAPTPSPAPATAAQEDVSMSTAPEAQSLSATQQPTAPSIPLQPDSEARSPLPSTAATHPTSQISASTTAPPPVPPPTDVQNTGIETEAGGLGDMDLDVDMGGIENQESSEPRVDDWVMVNEESTDGQAPASESTHNQPEVPAPTGNQESALAATASVNSPGFGNTPGSGIQGLTPSPPAAASSDSAAPASNQPAVSASSAPADPSPATTSVPAASTQASPPTADPISNTSNNPTPQFDIPLDDDTNFDSINTAGEAMESYGTDNDNITPGGLDLPTDVSAHDSGVDTSGGAAAAGEPSGVDLGDDLDLDDFQMHDDSAFGEAFHEPEPELGGDEGGDVL</sequence>
<name>A0A0G2HFH3_PHACM</name>
<feature type="domain" description="SWI/SNF and RSC complexes subunit Ssr4 C-terminal" evidence="3">
    <location>
        <begin position="254"/>
        <end position="643"/>
    </location>
</feature>
<keyword evidence="5" id="KW-1185">Reference proteome</keyword>
<reference evidence="4 5" key="1">
    <citation type="submission" date="2015-05" db="EMBL/GenBank/DDBJ databases">
        <title>Distinctive expansion of gene families associated with plant cell wall degradation and secondary metabolism in the genomes of grapevine trunk pathogens.</title>
        <authorList>
            <person name="Lawrence D.P."/>
            <person name="Travadon R."/>
            <person name="Rolshausen P.E."/>
            <person name="Baumgartner K."/>
        </authorList>
    </citation>
    <scope>NUCLEOTIDE SEQUENCE [LARGE SCALE GENOMIC DNA]</scope>
    <source>
        <strain evidence="4">UCRPC4</strain>
    </source>
</reference>
<gene>
    <name evidence="4" type="ORF">UCRPC4_g01208</name>
</gene>
<feature type="region of interest" description="Disordered" evidence="1">
    <location>
        <begin position="394"/>
        <end position="423"/>
    </location>
</feature>
<feature type="compositionally biased region" description="Low complexity" evidence="1">
    <location>
        <begin position="644"/>
        <end position="690"/>
    </location>
</feature>
<dbReference type="OrthoDB" id="5321006at2759"/>
<evidence type="ECO:0000259" key="3">
    <source>
        <dbReference type="Pfam" id="PF20497"/>
    </source>
</evidence>
<feature type="domain" description="SWI/SNF and RSC complexes subunit Ssr4 C-terminal" evidence="3">
    <location>
        <begin position="645"/>
        <end position="792"/>
    </location>
</feature>
<evidence type="ECO:0000259" key="2">
    <source>
        <dbReference type="Pfam" id="PF08549"/>
    </source>
</evidence>
<dbReference type="InterPro" id="IPR046464">
    <property type="entry name" value="SWI-SNF_Ssr4_C"/>
</dbReference>
<accession>A0A0G2HFH3</accession>
<feature type="compositionally biased region" description="Basic and acidic residues" evidence="1">
    <location>
        <begin position="776"/>
        <end position="792"/>
    </location>
</feature>
<organism evidence="4 5">
    <name type="scientific">Phaeomoniella chlamydospora</name>
    <name type="common">Phaeoacremonium chlamydosporum</name>
    <dbReference type="NCBI Taxonomy" id="158046"/>
    <lineage>
        <taxon>Eukaryota</taxon>
        <taxon>Fungi</taxon>
        <taxon>Dikarya</taxon>
        <taxon>Ascomycota</taxon>
        <taxon>Pezizomycotina</taxon>
        <taxon>Eurotiomycetes</taxon>
        <taxon>Chaetothyriomycetidae</taxon>
        <taxon>Phaeomoniellales</taxon>
        <taxon>Phaeomoniellaceae</taxon>
        <taxon>Phaeomoniella</taxon>
    </lineage>
</organism>
<comment type="caution">
    <text evidence="4">The sequence shown here is derived from an EMBL/GenBank/DDBJ whole genome shotgun (WGS) entry which is preliminary data.</text>
</comment>
<feature type="domain" description="SWI/SNF and RSC complexes subunit Ssr4 N-terminal" evidence="2">
    <location>
        <begin position="7"/>
        <end position="211"/>
    </location>
</feature>
<evidence type="ECO:0000313" key="4">
    <source>
        <dbReference type="EMBL" id="KKY27225.1"/>
    </source>
</evidence>
<evidence type="ECO:0008006" key="6">
    <source>
        <dbReference type="Google" id="ProtNLM"/>
    </source>
</evidence>
<dbReference type="GO" id="GO:0006338">
    <property type="term" value="P:chromatin remodeling"/>
    <property type="evidence" value="ECO:0007669"/>
    <property type="project" value="InterPro"/>
</dbReference>
<dbReference type="Pfam" id="PF20497">
    <property type="entry name" value="SWI-SNF_Ssr4_C"/>
    <property type="match status" value="2"/>
</dbReference>
<dbReference type="Proteomes" id="UP000053317">
    <property type="component" value="Unassembled WGS sequence"/>
</dbReference>
<dbReference type="AlphaFoldDB" id="A0A0G2HFH3"/>
<feature type="compositionally biased region" description="Polar residues" evidence="1">
    <location>
        <begin position="609"/>
        <end position="628"/>
    </location>
</feature>
<proteinExistence type="predicted"/>
<feature type="region of interest" description="Disordered" evidence="1">
    <location>
        <begin position="219"/>
        <end position="260"/>
    </location>
</feature>
<dbReference type="InterPro" id="IPR013859">
    <property type="entry name" value="Ssr4_N"/>
</dbReference>
<dbReference type="EMBL" id="LCWF01000027">
    <property type="protein sequence ID" value="KKY27225.1"/>
    <property type="molecule type" value="Genomic_DNA"/>
</dbReference>
<feature type="region of interest" description="Disordered" evidence="1">
    <location>
        <begin position="456"/>
        <end position="804"/>
    </location>
</feature>
<evidence type="ECO:0000313" key="5">
    <source>
        <dbReference type="Proteomes" id="UP000053317"/>
    </source>
</evidence>
<reference evidence="4 5" key="2">
    <citation type="submission" date="2015-05" db="EMBL/GenBank/DDBJ databases">
        <authorList>
            <person name="Morales-Cruz A."/>
            <person name="Amrine K.C."/>
            <person name="Cantu D."/>
        </authorList>
    </citation>
    <scope>NUCLEOTIDE SEQUENCE [LARGE SCALE GENOMIC DNA]</scope>
    <source>
        <strain evidence="4">UCRPC4</strain>
    </source>
</reference>
<feature type="compositionally biased region" description="Low complexity" evidence="1">
    <location>
        <begin position="232"/>
        <end position="244"/>
    </location>
</feature>
<evidence type="ECO:0000256" key="1">
    <source>
        <dbReference type="SAM" id="MobiDB-lite"/>
    </source>
</evidence>
<feature type="compositionally biased region" description="Polar residues" evidence="1">
    <location>
        <begin position="691"/>
        <end position="700"/>
    </location>
</feature>
<feature type="compositionally biased region" description="Polar residues" evidence="1">
    <location>
        <begin position="516"/>
        <end position="533"/>
    </location>
</feature>
<dbReference type="Pfam" id="PF08549">
    <property type="entry name" value="SWI-SNF_Ssr4_N"/>
    <property type="match status" value="1"/>
</dbReference>
<feature type="compositionally biased region" description="Pro residues" evidence="1">
    <location>
        <begin position="463"/>
        <end position="473"/>
    </location>
</feature>
<feature type="compositionally biased region" description="Polar residues" evidence="1">
    <location>
        <begin position="482"/>
        <end position="501"/>
    </location>
</feature>
<feature type="compositionally biased region" description="Acidic residues" evidence="1">
    <location>
        <begin position="793"/>
        <end position="804"/>
    </location>
</feature>
<protein>
    <recommendedName>
        <fullName evidence="6">DUF1750-domain-containing protein</fullName>
    </recommendedName>
</protein>